<proteinExistence type="predicted"/>
<dbReference type="AlphaFoldDB" id="A0A0A2JDD0"/>
<gene>
    <name evidence="1" type="ORF">PEX2_060390</name>
</gene>
<evidence type="ECO:0000313" key="2">
    <source>
        <dbReference type="Proteomes" id="UP000030143"/>
    </source>
</evidence>
<sequence length="56" mass="6218">MIEVPLKTISPTEKLTCLPVNPPHKSLDDLIDDVQTAKGDFEDVDTEIRNAVERGI</sequence>
<accession>A0A0A2JDD0</accession>
<keyword evidence="2" id="KW-1185">Reference proteome</keyword>
<evidence type="ECO:0000313" key="1">
    <source>
        <dbReference type="EMBL" id="KGO53432.1"/>
    </source>
</evidence>
<dbReference type="RefSeq" id="XP_016596034.1">
    <property type="nucleotide sequence ID" value="XM_016743312.1"/>
</dbReference>
<dbReference type="GeneID" id="27678731"/>
<name>A0A0A2JDD0_PENEN</name>
<protein>
    <submittedName>
        <fullName evidence="1">Uncharacterized protein</fullName>
    </submittedName>
</protein>
<dbReference type="HOGENOM" id="CLU_3014883_0_0_1"/>
<comment type="caution">
    <text evidence="1">The sequence shown here is derived from an EMBL/GenBank/DDBJ whole genome shotgun (WGS) entry which is preliminary data.</text>
</comment>
<dbReference type="Proteomes" id="UP000030143">
    <property type="component" value="Unassembled WGS sequence"/>
</dbReference>
<dbReference type="EMBL" id="JQFZ01000250">
    <property type="protein sequence ID" value="KGO53432.1"/>
    <property type="molecule type" value="Genomic_DNA"/>
</dbReference>
<organism evidence="1 2">
    <name type="scientific">Penicillium expansum</name>
    <name type="common">Blue mold rot fungus</name>
    <dbReference type="NCBI Taxonomy" id="27334"/>
    <lineage>
        <taxon>Eukaryota</taxon>
        <taxon>Fungi</taxon>
        <taxon>Dikarya</taxon>
        <taxon>Ascomycota</taxon>
        <taxon>Pezizomycotina</taxon>
        <taxon>Eurotiomycetes</taxon>
        <taxon>Eurotiomycetidae</taxon>
        <taxon>Eurotiales</taxon>
        <taxon>Aspergillaceae</taxon>
        <taxon>Penicillium</taxon>
    </lineage>
</organism>
<dbReference type="VEuPathDB" id="FungiDB:PEXP_068870"/>
<reference evidence="1 2" key="1">
    <citation type="journal article" date="2015" name="Mol. Plant Microbe Interact.">
        <title>Genome, transcriptome, and functional analyses of Penicillium expansum provide new insights into secondary metabolism and pathogenicity.</title>
        <authorList>
            <person name="Ballester A.R."/>
            <person name="Marcet-Houben M."/>
            <person name="Levin E."/>
            <person name="Sela N."/>
            <person name="Selma-Lazaro C."/>
            <person name="Carmona L."/>
            <person name="Wisniewski M."/>
            <person name="Droby S."/>
            <person name="Gonzalez-Candelas L."/>
            <person name="Gabaldon T."/>
        </authorList>
    </citation>
    <scope>NUCLEOTIDE SEQUENCE [LARGE SCALE GENOMIC DNA]</scope>
    <source>
        <strain evidence="1 2">MD-8</strain>
    </source>
</reference>